<reference evidence="3" key="2">
    <citation type="submission" date="2015-01" db="EMBL/GenBank/DDBJ databases">
        <title>Evolutionary Origins and Diversification of the Mycorrhizal Mutualists.</title>
        <authorList>
            <consortium name="DOE Joint Genome Institute"/>
            <consortium name="Mycorrhizal Genomics Consortium"/>
            <person name="Kohler A."/>
            <person name="Kuo A."/>
            <person name="Nagy L.G."/>
            <person name="Floudas D."/>
            <person name="Copeland A."/>
            <person name="Barry K.W."/>
            <person name="Cichocki N."/>
            <person name="Veneault-Fourrey C."/>
            <person name="LaButti K."/>
            <person name="Lindquist E.A."/>
            <person name="Lipzen A."/>
            <person name="Lundell T."/>
            <person name="Morin E."/>
            <person name="Murat C."/>
            <person name="Riley R."/>
            <person name="Ohm R."/>
            <person name="Sun H."/>
            <person name="Tunlid A."/>
            <person name="Henrissat B."/>
            <person name="Grigoriev I.V."/>
            <person name="Hibbett D.S."/>
            <person name="Martin F."/>
        </authorList>
    </citation>
    <scope>NUCLEOTIDE SEQUENCE [LARGE SCALE GENOMIC DNA]</scope>
    <source>
        <strain evidence="3">Zn</strain>
    </source>
</reference>
<evidence type="ECO:0000313" key="2">
    <source>
        <dbReference type="EMBL" id="KIM98579.1"/>
    </source>
</evidence>
<feature type="compositionally biased region" description="Basic residues" evidence="1">
    <location>
        <begin position="42"/>
        <end position="56"/>
    </location>
</feature>
<evidence type="ECO:0000256" key="1">
    <source>
        <dbReference type="SAM" id="MobiDB-lite"/>
    </source>
</evidence>
<proteinExistence type="predicted"/>
<sequence length="90" mass="10169">MEAISILREITTSRPVRTRANLATPSQVDTRRMRRLQEGKPGRVRGRKRAKRRRRQKVLEGANKGPWGVAVAVAEGLRPALLIHTHRASL</sequence>
<gene>
    <name evidence="2" type="ORF">OIDMADRAFT_181888</name>
</gene>
<dbReference type="AlphaFoldDB" id="A0A0C3H5G1"/>
<reference evidence="2 3" key="1">
    <citation type="submission" date="2014-04" db="EMBL/GenBank/DDBJ databases">
        <authorList>
            <consortium name="DOE Joint Genome Institute"/>
            <person name="Kuo A."/>
            <person name="Martino E."/>
            <person name="Perotto S."/>
            <person name="Kohler A."/>
            <person name="Nagy L.G."/>
            <person name="Floudas D."/>
            <person name="Copeland A."/>
            <person name="Barry K.W."/>
            <person name="Cichocki N."/>
            <person name="Veneault-Fourrey C."/>
            <person name="LaButti K."/>
            <person name="Lindquist E.A."/>
            <person name="Lipzen A."/>
            <person name="Lundell T."/>
            <person name="Morin E."/>
            <person name="Murat C."/>
            <person name="Sun H."/>
            <person name="Tunlid A."/>
            <person name="Henrissat B."/>
            <person name="Grigoriev I.V."/>
            <person name="Hibbett D.S."/>
            <person name="Martin F."/>
            <person name="Nordberg H.P."/>
            <person name="Cantor M.N."/>
            <person name="Hua S.X."/>
        </authorList>
    </citation>
    <scope>NUCLEOTIDE SEQUENCE [LARGE SCALE GENOMIC DNA]</scope>
    <source>
        <strain evidence="2 3">Zn</strain>
    </source>
</reference>
<dbReference type="Proteomes" id="UP000054321">
    <property type="component" value="Unassembled WGS sequence"/>
</dbReference>
<evidence type="ECO:0000313" key="3">
    <source>
        <dbReference type="Proteomes" id="UP000054321"/>
    </source>
</evidence>
<dbReference type="InParanoid" id="A0A0C3H5G1"/>
<accession>A0A0C3H5G1</accession>
<keyword evidence="3" id="KW-1185">Reference proteome</keyword>
<organism evidence="2 3">
    <name type="scientific">Oidiodendron maius (strain Zn)</name>
    <dbReference type="NCBI Taxonomy" id="913774"/>
    <lineage>
        <taxon>Eukaryota</taxon>
        <taxon>Fungi</taxon>
        <taxon>Dikarya</taxon>
        <taxon>Ascomycota</taxon>
        <taxon>Pezizomycotina</taxon>
        <taxon>Leotiomycetes</taxon>
        <taxon>Leotiomycetes incertae sedis</taxon>
        <taxon>Myxotrichaceae</taxon>
        <taxon>Oidiodendron</taxon>
    </lineage>
</organism>
<feature type="region of interest" description="Disordered" evidence="1">
    <location>
        <begin position="18"/>
        <end position="61"/>
    </location>
</feature>
<name>A0A0C3H5G1_OIDMZ</name>
<dbReference type="EMBL" id="KN832880">
    <property type="protein sequence ID" value="KIM98579.1"/>
    <property type="molecule type" value="Genomic_DNA"/>
</dbReference>
<feature type="compositionally biased region" description="Basic and acidic residues" evidence="1">
    <location>
        <begin position="29"/>
        <end position="41"/>
    </location>
</feature>
<feature type="compositionally biased region" description="Polar residues" evidence="1">
    <location>
        <begin position="18"/>
        <end position="28"/>
    </location>
</feature>
<protein>
    <submittedName>
        <fullName evidence="2">Uncharacterized protein</fullName>
    </submittedName>
</protein>
<dbReference type="HOGENOM" id="CLU_2441429_0_0_1"/>